<evidence type="ECO:0000313" key="2">
    <source>
        <dbReference type="Proteomes" id="UP001055108"/>
    </source>
</evidence>
<keyword evidence="2" id="KW-1185">Reference proteome</keyword>
<gene>
    <name evidence="1" type="ORF">NBEOAGPD_5189</name>
</gene>
<name>A0AA37MD29_9HYPH</name>
<evidence type="ECO:0000313" key="1">
    <source>
        <dbReference type="EMBL" id="GJD81932.1"/>
    </source>
</evidence>
<dbReference type="Proteomes" id="UP001055108">
    <property type="component" value="Unassembled WGS sequence"/>
</dbReference>
<reference evidence="1" key="1">
    <citation type="journal article" date="2016" name="Front. Microbiol.">
        <title>Genome Sequence of the Piezophilic, Mesophilic Sulfate-Reducing Bacterium Desulfovibrio indicus J2T.</title>
        <authorList>
            <person name="Cao J."/>
            <person name="Maignien L."/>
            <person name="Shao Z."/>
            <person name="Alain K."/>
            <person name="Jebbar M."/>
        </authorList>
    </citation>
    <scope>NUCLEOTIDE SEQUENCE</scope>
    <source>
        <strain evidence="1">NBRC 103626</strain>
    </source>
</reference>
<dbReference type="EMBL" id="BPQM01000175">
    <property type="protein sequence ID" value="GJD81932.1"/>
    <property type="molecule type" value="Genomic_DNA"/>
</dbReference>
<proteinExistence type="predicted"/>
<comment type="caution">
    <text evidence="1">The sequence shown here is derived from an EMBL/GenBank/DDBJ whole genome shotgun (WGS) entry which is preliminary data.</text>
</comment>
<dbReference type="AlphaFoldDB" id="A0AA37MD29"/>
<reference evidence="1" key="2">
    <citation type="submission" date="2021-08" db="EMBL/GenBank/DDBJ databases">
        <authorList>
            <person name="Tani A."/>
            <person name="Ola A."/>
            <person name="Ogura Y."/>
            <person name="Katsura K."/>
            <person name="Hayashi T."/>
        </authorList>
    </citation>
    <scope>NUCLEOTIDE SEQUENCE</scope>
    <source>
        <strain evidence="1">NBRC 103626</strain>
    </source>
</reference>
<protein>
    <submittedName>
        <fullName evidence="1">Uncharacterized protein</fullName>
    </submittedName>
</protein>
<sequence length="32" mass="3651">MNANGLDLFDKILPSTRVRLDDLMLPPGIRLR</sequence>
<accession>A0AA37MD29</accession>
<organism evidence="1 2">
    <name type="scientific">Methylobacterium gregans</name>
    <dbReference type="NCBI Taxonomy" id="374424"/>
    <lineage>
        <taxon>Bacteria</taxon>
        <taxon>Pseudomonadati</taxon>
        <taxon>Pseudomonadota</taxon>
        <taxon>Alphaproteobacteria</taxon>
        <taxon>Hyphomicrobiales</taxon>
        <taxon>Methylobacteriaceae</taxon>
        <taxon>Methylobacterium</taxon>
    </lineage>
</organism>